<feature type="compositionally biased region" description="Basic and acidic residues" evidence="1">
    <location>
        <begin position="84"/>
        <end position="101"/>
    </location>
</feature>
<evidence type="ECO:0000313" key="3">
    <source>
        <dbReference type="Proteomes" id="UP000029492"/>
    </source>
</evidence>
<sequence>MRRRARAERRRGGRRDPERVTIAPARVDVLAAELRETDPRNVRRQAPNGRSTPAPRPAAAPLTGDLGRLSRPGPDYSLTMTGGVDREERAADDRIAAARAS</sequence>
<evidence type="ECO:0000313" key="2">
    <source>
        <dbReference type="EMBL" id="AIQ92484.1"/>
    </source>
</evidence>
<protein>
    <submittedName>
        <fullName evidence="2">Protein of unassigned function</fullName>
    </submittedName>
</protein>
<dbReference type="Proteomes" id="UP000029492">
    <property type="component" value="Chromosome"/>
</dbReference>
<dbReference type="HOGENOM" id="CLU_2288232_0_0_5"/>
<keyword evidence="3" id="KW-1185">Reference proteome</keyword>
<proteinExistence type="predicted"/>
<dbReference type="EMBL" id="CP003811">
    <property type="protein sequence ID" value="AIQ92484.1"/>
    <property type="molecule type" value="Genomic_DNA"/>
</dbReference>
<feature type="region of interest" description="Disordered" evidence="1">
    <location>
        <begin position="1"/>
        <end position="101"/>
    </location>
</feature>
<dbReference type="KEGG" id="mor:MOC_4729"/>
<gene>
    <name evidence="2" type="ORF">MOC_4729</name>
</gene>
<reference evidence="2 3" key="1">
    <citation type="journal article" date="2014" name="PLoS ONE">
        <title>Genome Information of Methylobacterium oryzae, a Plant-Probiotic Methylotroph in the Phyllosphere.</title>
        <authorList>
            <person name="Kwak M.J."/>
            <person name="Jeong H."/>
            <person name="Madhaiyan M."/>
            <person name="Lee Y."/>
            <person name="Sa T.M."/>
            <person name="Oh T.K."/>
            <person name="Kim J.F."/>
        </authorList>
    </citation>
    <scope>NUCLEOTIDE SEQUENCE [LARGE SCALE GENOMIC DNA]</scope>
    <source>
        <strain evidence="2 3">CBMB20</strain>
    </source>
</reference>
<accession>A0A089QD33</accession>
<name>A0A089QD33_9HYPH</name>
<evidence type="ECO:0000256" key="1">
    <source>
        <dbReference type="SAM" id="MobiDB-lite"/>
    </source>
</evidence>
<feature type="compositionally biased region" description="Basic residues" evidence="1">
    <location>
        <begin position="1"/>
        <end position="13"/>
    </location>
</feature>
<dbReference type="AlphaFoldDB" id="A0A089QD33"/>
<organism evidence="2 3">
    <name type="scientific">Methylobacterium oryzae CBMB20</name>
    <dbReference type="NCBI Taxonomy" id="693986"/>
    <lineage>
        <taxon>Bacteria</taxon>
        <taxon>Pseudomonadati</taxon>
        <taxon>Pseudomonadota</taxon>
        <taxon>Alphaproteobacteria</taxon>
        <taxon>Hyphomicrobiales</taxon>
        <taxon>Methylobacteriaceae</taxon>
        <taxon>Methylobacterium</taxon>
    </lineage>
</organism>